<dbReference type="AlphaFoldDB" id="A0A6V8NZL4"/>
<dbReference type="Gene3D" id="3.30.460.10">
    <property type="entry name" value="Beta Polymerase, domain 2"/>
    <property type="match status" value="1"/>
</dbReference>
<dbReference type="NCBIfam" id="NF047752">
    <property type="entry name" value="MntA_antitoxin"/>
    <property type="match status" value="1"/>
</dbReference>
<dbReference type="InterPro" id="IPR052930">
    <property type="entry name" value="TA_antitoxin_MntA"/>
</dbReference>
<protein>
    <recommendedName>
        <fullName evidence="1">Polymerase beta nucleotidyltransferase domain-containing protein</fullName>
    </recommendedName>
</protein>
<dbReference type="EMBL" id="BLRU01000001">
    <property type="protein sequence ID" value="GFP18527.1"/>
    <property type="molecule type" value="Genomic_DNA"/>
</dbReference>
<dbReference type="SUPFAM" id="SSF81301">
    <property type="entry name" value="Nucleotidyltransferase"/>
    <property type="match status" value="1"/>
</dbReference>
<evidence type="ECO:0000313" key="4">
    <source>
        <dbReference type="EMBL" id="GFP27073.1"/>
    </source>
</evidence>
<evidence type="ECO:0000313" key="7">
    <source>
        <dbReference type="Proteomes" id="UP000591948"/>
    </source>
</evidence>
<organism evidence="3 5">
    <name type="scientific">Candidatus Hakubella thermalkaliphila</name>
    <dbReference type="NCBI Taxonomy" id="2754717"/>
    <lineage>
        <taxon>Bacteria</taxon>
        <taxon>Bacillati</taxon>
        <taxon>Actinomycetota</taxon>
        <taxon>Actinomycetota incertae sedis</taxon>
        <taxon>Candidatus Hakubellales</taxon>
        <taxon>Candidatus Hakubellaceae</taxon>
        <taxon>Candidatus Hakubella</taxon>
    </lineage>
</organism>
<proteinExistence type="predicted"/>
<name>A0A6V8NZL4_9ACTN</name>
<dbReference type="EMBL" id="BLRX01000100">
    <property type="protein sequence ID" value="GFP25473.1"/>
    <property type="molecule type" value="Genomic_DNA"/>
</dbReference>
<evidence type="ECO:0000313" key="5">
    <source>
        <dbReference type="Proteomes" id="UP000543224"/>
    </source>
</evidence>
<reference evidence="5 6" key="1">
    <citation type="journal article" date="2020" name="Front. Microbiol.">
        <title>Single-cell genomics of novel Actinobacteria with the Wood-Ljungdahl pathway discovered in a serpentinizing system.</title>
        <authorList>
            <person name="Merino N."/>
            <person name="Kawai M."/>
            <person name="Boyd E.S."/>
            <person name="Colman D.R."/>
            <person name="McGlynn S.E."/>
            <person name="Nealson K.H."/>
            <person name="Kurokawa K."/>
            <person name="Hongoh Y."/>
        </authorList>
    </citation>
    <scope>NUCLEOTIDE SEQUENCE [LARGE SCALE GENOMIC DNA]</scope>
    <source>
        <strain evidence="2 6">S03</strain>
        <strain evidence="3 5">S25</strain>
        <strain evidence="4 7">S33</strain>
    </source>
</reference>
<dbReference type="Proteomes" id="UP000543224">
    <property type="component" value="Unassembled WGS sequence"/>
</dbReference>
<sequence length="143" mass="16761">MKKINMEEIIHLFRVYPFIAAAYQFGSTVRSQEGPLSDLDIAILVEEERTPSAVDLLRIELLLAYELQKQLNMPEVDLIALNRQRLPLQYAVLRTGRLIYDANPKYRIRFTQKVIQAYLDFQPTLKLIDQFHTRGRLRRCGIL</sequence>
<dbReference type="PANTHER" id="PTHR43852:SF3">
    <property type="entry name" value="NUCLEOTIDYLTRANSFERASE"/>
    <property type="match status" value="1"/>
</dbReference>
<evidence type="ECO:0000313" key="3">
    <source>
        <dbReference type="EMBL" id="GFP25473.1"/>
    </source>
</evidence>
<dbReference type="Proteomes" id="UP000591948">
    <property type="component" value="Unassembled WGS sequence"/>
</dbReference>
<accession>A0A6V8NZL4</accession>
<evidence type="ECO:0000313" key="6">
    <source>
        <dbReference type="Proteomes" id="UP000574717"/>
    </source>
</evidence>
<dbReference type="EMBL" id="BLRY01000014">
    <property type="protein sequence ID" value="GFP27073.1"/>
    <property type="molecule type" value="Genomic_DNA"/>
</dbReference>
<dbReference type="Pfam" id="PF18765">
    <property type="entry name" value="Polbeta"/>
    <property type="match status" value="1"/>
</dbReference>
<feature type="domain" description="Polymerase beta nucleotidyltransferase" evidence="1">
    <location>
        <begin position="7"/>
        <end position="104"/>
    </location>
</feature>
<dbReference type="InterPro" id="IPR041633">
    <property type="entry name" value="Polbeta"/>
</dbReference>
<gene>
    <name evidence="2" type="ORF">HKBW3S03_00032</name>
    <name evidence="3" type="ORF">HKBW3S25_00945</name>
    <name evidence="4" type="ORF">HKBW3S33_00485</name>
</gene>
<comment type="caution">
    <text evidence="3">The sequence shown here is derived from an EMBL/GenBank/DDBJ whole genome shotgun (WGS) entry which is preliminary data.</text>
</comment>
<evidence type="ECO:0000313" key="2">
    <source>
        <dbReference type="EMBL" id="GFP18527.1"/>
    </source>
</evidence>
<evidence type="ECO:0000259" key="1">
    <source>
        <dbReference type="Pfam" id="PF18765"/>
    </source>
</evidence>
<dbReference type="InterPro" id="IPR043519">
    <property type="entry name" value="NT_sf"/>
</dbReference>
<dbReference type="CDD" id="cd05403">
    <property type="entry name" value="NT_KNTase_like"/>
    <property type="match status" value="1"/>
</dbReference>
<keyword evidence="7" id="KW-1185">Reference proteome</keyword>
<dbReference type="RefSeq" id="WP_176229545.1">
    <property type="nucleotide sequence ID" value="NZ_BLRY01000014.1"/>
</dbReference>
<dbReference type="Proteomes" id="UP000574717">
    <property type="component" value="Unassembled WGS sequence"/>
</dbReference>
<dbReference type="PANTHER" id="PTHR43852">
    <property type="entry name" value="NUCLEOTIDYLTRANSFERASE"/>
    <property type="match status" value="1"/>
</dbReference>